<reference evidence="4 5" key="1">
    <citation type="submission" date="2015-01" db="EMBL/GenBank/DDBJ databases">
        <title>Genome sequencing of Jeotgalibacillus soli.</title>
        <authorList>
            <person name="Goh K.M."/>
            <person name="Chan K.-G."/>
            <person name="Yaakop A.S."/>
            <person name="Ee R."/>
            <person name="Gan H.M."/>
            <person name="Chan C.S."/>
        </authorList>
    </citation>
    <scope>NUCLEOTIDE SEQUENCE [LARGE SCALE GENOMIC DNA]</scope>
    <source>
        <strain evidence="4 5">P9</strain>
    </source>
</reference>
<dbReference type="SMART" id="SM00450">
    <property type="entry name" value="RHOD"/>
    <property type="match status" value="2"/>
</dbReference>
<organism evidence="4 5">
    <name type="scientific">Jeotgalibacillus soli</name>
    <dbReference type="NCBI Taxonomy" id="889306"/>
    <lineage>
        <taxon>Bacteria</taxon>
        <taxon>Bacillati</taxon>
        <taxon>Bacillota</taxon>
        <taxon>Bacilli</taxon>
        <taxon>Bacillales</taxon>
        <taxon>Caryophanaceae</taxon>
        <taxon>Jeotgalibacillus</taxon>
    </lineage>
</organism>
<feature type="domain" description="Rhodanese" evidence="3">
    <location>
        <begin position="15"/>
        <end position="134"/>
    </location>
</feature>
<dbReference type="PANTHER" id="PTHR11364:SF27">
    <property type="entry name" value="SULFURTRANSFERASE"/>
    <property type="match status" value="1"/>
</dbReference>
<dbReference type="SUPFAM" id="SSF52821">
    <property type="entry name" value="Rhodanese/Cell cycle control phosphatase"/>
    <property type="match status" value="2"/>
</dbReference>
<protein>
    <recommendedName>
        <fullName evidence="3">Rhodanese domain-containing protein</fullName>
    </recommendedName>
</protein>
<dbReference type="InterPro" id="IPR045078">
    <property type="entry name" value="TST/MPST-like"/>
</dbReference>
<dbReference type="CDD" id="cd01449">
    <property type="entry name" value="TST_Repeat_2"/>
    <property type="match status" value="1"/>
</dbReference>
<feature type="domain" description="Rhodanese" evidence="3">
    <location>
        <begin position="169"/>
        <end position="274"/>
    </location>
</feature>
<evidence type="ECO:0000256" key="2">
    <source>
        <dbReference type="ARBA" id="ARBA00022737"/>
    </source>
</evidence>
<dbReference type="RefSeq" id="WP_041090064.1">
    <property type="nucleotide sequence ID" value="NZ_JXRP01000019.1"/>
</dbReference>
<dbReference type="STRING" id="889306.KP78_31170"/>
<keyword evidence="2" id="KW-0677">Repeat</keyword>
<comment type="caution">
    <text evidence="4">The sequence shown here is derived from an EMBL/GenBank/DDBJ whole genome shotgun (WGS) entry which is preliminary data.</text>
</comment>
<evidence type="ECO:0000313" key="5">
    <source>
        <dbReference type="Proteomes" id="UP000031938"/>
    </source>
</evidence>
<evidence type="ECO:0000256" key="1">
    <source>
        <dbReference type="ARBA" id="ARBA00022679"/>
    </source>
</evidence>
<dbReference type="OrthoDB" id="9770030at2"/>
<dbReference type="InterPro" id="IPR036873">
    <property type="entry name" value="Rhodanese-like_dom_sf"/>
</dbReference>
<dbReference type="AlphaFoldDB" id="A0A0C2VJH9"/>
<dbReference type="GO" id="GO:0004792">
    <property type="term" value="F:thiosulfate-cyanide sulfurtransferase activity"/>
    <property type="evidence" value="ECO:0007669"/>
    <property type="project" value="InterPro"/>
</dbReference>
<dbReference type="PROSITE" id="PS50206">
    <property type="entry name" value="RHODANESE_3"/>
    <property type="match status" value="2"/>
</dbReference>
<keyword evidence="5" id="KW-1185">Reference proteome</keyword>
<keyword evidence="1" id="KW-0808">Transferase</keyword>
<dbReference type="PROSITE" id="PS00380">
    <property type="entry name" value="RHODANESE_1"/>
    <property type="match status" value="1"/>
</dbReference>
<dbReference type="EMBL" id="JXRP01000019">
    <property type="protein sequence ID" value="KIL44153.1"/>
    <property type="molecule type" value="Genomic_DNA"/>
</dbReference>
<name>A0A0C2VJH9_9BACL</name>
<evidence type="ECO:0000259" key="3">
    <source>
        <dbReference type="PROSITE" id="PS50206"/>
    </source>
</evidence>
<dbReference type="PANTHER" id="PTHR11364">
    <property type="entry name" value="THIOSULFATE SULFERTANSFERASE"/>
    <property type="match status" value="1"/>
</dbReference>
<gene>
    <name evidence="4" type="ORF">KP78_31170</name>
</gene>
<dbReference type="CDD" id="cd01448">
    <property type="entry name" value="TST_Repeat_1"/>
    <property type="match status" value="1"/>
</dbReference>
<accession>A0A0C2VJH9</accession>
<sequence>MKNVVDVNWLYDRLGDQQLRIIDCRFSLQHPNEGRLLYEKEHIPGAVYFDLEKDLSGKAGKHGGRHPLPQQDQLKELLEKAGIDHATTVIAYDGGEGAFASRCWWLLRYFGHDKVYVLDGGIRKWKENGYLLDHVIPAVKEKTFIPMIQENMIINHEGIQDIVQGKTMATLIDSRAKERYAGIQEPIDRVPGHIPGAVNKDWVEGLKDGLFLSGEKQEERFSDFSKTTPLIVYCGSGITATPNVLALEEAGYTNVKLYPGSYSDWISYEENEIETGEIAGSQDKG</sequence>
<dbReference type="PATRIC" id="fig|889306.3.peg.3129"/>
<dbReference type="InterPro" id="IPR001763">
    <property type="entry name" value="Rhodanese-like_dom"/>
</dbReference>
<dbReference type="FunFam" id="3.40.250.10:FF:000035">
    <property type="entry name" value="Thiosulfate sulfurtransferase"/>
    <property type="match status" value="1"/>
</dbReference>
<dbReference type="Pfam" id="PF00581">
    <property type="entry name" value="Rhodanese"/>
    <property type="match status" value="2"/>
</dbReference>
<dbReference type="Proteomes" id="UP000031938">
    <property type="component" value="Unassembled WGS sequence"/>
</dbReference>
<dbReference type="Gene3D" id="3.40.250.10">
    <property type="entry name" value="Rhodanese-like domain"/>
    <property type="match status" value="2"/>
</dbReference>
<dbReference type="InterPro" id="IPR001307">
    <property type="entry name" value="Thiosulphate_STrfase_CS"/>
</dbReference>
<proteinExistence type="predicted"/>
<evidence type="ECO:0000313" key="4">
    <source>
        <dbReference type="EMBL" id="KIL44153.1"/>
    </source>
</evidence>